<reference evidence="3" key="1">
    <citation type="submission" date="2016-10" db="EMBL/GenBank/DDBJ databases">
        <authorList>
            <person name="Varghese N."/>
            <person name="Submissions S."/>
        </authorList>
    </citation>
    <scope>NUCLEOTIDE SEQUENCE [LARGE SCALE GENOMIC DNA]</scope>
    <source>
        <strain evidence="3">IBRC-M 10760</strain>
    </source>
</reference>
<evidence type="ECO:0000313" key="3">
    <source>
        <dbReference type="Proteomes" id="UP000199076"/>
    </source>
</evidence>
<evidence type="ECO:0000313" key="2">
    <source>
        <dbReference type="EMBL" id="SDG17656.1"/>
    </source>
</evidence>
<gene>
    <name evidence="2" type="ORF">SAMN05216218_11720</name>
</gene>
<dbReference type="EMBL" id="FNBK01000017">
    <property type="protein sequence ID" value="SDG17656.1"/>
    <property type="molecule type" value="Genomic_DNA"/>
</dbReference>
<keyword evidence="1" id="KW-0472">Membrane</keyword>
<proteinExistence type="predicted"/>
<organism evidence="2 3">
    <name type="scientific">Halorientalis regularis</name>
    <dbReference type="NCBI Taxonomy" id="660518"/>
    <lineage>
        <taxon>Archaea</taxon>
        <taxon>Methanobacteriati</taxon>
        <taxon>Methanobacteriota</taxon>
        <taxon>Stenosarchaea group</taxon>
        <taxon>Halobacteria</taxon>
        <taxon>Halobacteriales</taxon>
        <taxon>Haloarculaceae</taxon>
        <taxon>Halorientalis</taxon>
    </lineage>
</organism>
<dbReference type="STRING" id="660518.SAMN05216218_11720"/>
<keyword evidence="1" id="KW-0812">Transmembrane</keyword>
<name>A0A1G7S3T0_9EURY</name>
<keyword evidence="1" id="KW-1133">Transmembrane helix</keyword>
<evidence type="ECO:0000256" key="1">
    <source>
        <dbReference type="SAM" id="Phobius"/>
    </source>
</evidence>
<dbReference type="Proteomes" id="UP000199076">
    <property type="component" value="Unassembled WGS sequence"/>
</dbReference>
<feature type="transmembrane region" description="Helical" evidence="1">
    <location>
        <begin position="20"/>
        <end position="38"/>
    </location>
</feature>
<accession>A0A1G7S3T0</accession>
<protein>
    <submittedName>
        <fullName evidence="2">Uncharacterized protein</fullName>
    </submittedName>
</protein>
<keyword evidence="3" id="KW-1185">Reference proteome</keyword>
<dbReference type="AlphaFoldDB" id="A0A1G7S3T0"/>
<sequence>MVGVSVAVDVGIDLLLFDQFRWTNVLSVAACGIAIVLVNRWMHDA</sequence>